<accession>A0A9D3ZJS0</accession>
<dbReference type="OrthoDB" id="1744872at2759"/>
<comment type="caution">
    <text evidence="2">The sequence shown here is derived from an EMBL/GenBank/DDBJ whole genome shotgun (WGS) entry which is preliminary data.</text>
</comment>
<proteinExistence type="predicted"/>
<name>A0A9D3ZJS0_9ROSI</name>
<gene>
    <name evidence="2" type="ORF">J1N35_041492</name>
</gene>
<protein>
    <recommendedName>
        <fullName evidence="1">Reverse transcriptase zinc-binding domain-containing protein</fullName>
    </recommendedName>
</protein>
<dbReference type="Pfam" id="PF13966">
    <property type="entry name" value="zf-RVT"/>
    <property type="match status" value="1"/>
</dbReference>
<dbReference type="Proteomes" id="UP000828251">
    <property type="component" value="Unassembled WGS sequence"/>
</dbReference>
<organism evidence="2 3">
    <name type="scientific">Gossypium stocksii</name>
    <dbReference type="NCBI Taxonomy" id="47602"/>
    <lineage>
        <taxon>Eukaryota</taxon>
        <taxon>Viridiplantae</taxon>
        <taxon>Streptophyta</taxon>
        <taxon>Embryophyta</taxon>
        <taxon>Tracheophyta</taxon>
        <taxon>Spermatophyta</taxon>
        <taxon>Magnoliopsida</taxon>
        <taxon>eudicotyledons</taxon>
        <taxon>Gunneridae</taxon>
        <taxon>Pentapetalae</taxon>
        <taxon>rosids</taxon>
        <taxon>malvids</taxon>
        <taxon>Malvales</taxon>
        <taxon>Malvaceae</taxon>
        <taxon>Malvoideae</taxon>
        <taxon>Gossypium</taxon>
    </lineage>
</organism>
<dbReference type="EMBL" id="JAIQCV010000012">
    <property type="protein sequence ID" value="KAH1039749.1"/>
    <property type="molecule type" value="Genomic_DNA"/>
</dbReference>
<evidence type="ECO:0000313" key="3">
    <source>
        <dbReference type="Proteomes" id="UP000828251"/>
    </source>
</evidence>
<dbReference type="AlphaFoldDB" id="A0A9D3ZJS0"/>
<evidence type="ECO:0000313" key="2">
    <source>
        <dbReference type="EMBL" id="KAH1039749.1"/>
    </source>
</evidence>
<dbReference type="InterPro" id="IPR026960">
    <property type="entry name" value="RVT-Znf"/>
</dbReference>
<keyword evidence="3" id="KW-1185">Reference proteome</keyword>
<evidence type="ECO:0000259" key="1">
    <source>
        <dbReference type="Pfam" id="PF13966"/>
    </source>
</evidence>
<reference evidence="2 3" key="1">
    <citation type="journal article" date="2021" name="Plant Biotechnol. J.">
        <title>Multi-omics assisted identification of the key and species-specific regulatory components of drought-tolerant mechanisms in Gossypium stocksii.</title>
        <authorList>
            <person name="Yu D."/>
            <person name="Ke L."/>
            <person name="Zhang D."/>
            <person name="Wu Y."/>
            <person name="Sun Y."/>
            <person name="Mei J."/>
            <person name="Sun J."/>
            <person name="Sun Y."/>
        </authorList>
    </citation>
    <scope>NUCLEOTIDE SEQUENCE [LARGE SCALE GENOMIC DNA]</scope>
    <source>
        <strain evidence="3">cv. E1</strain>
        <tissue evidence="2">Leaf</tissue>
    </source>
</reference>
<feature type="domain" description="Reverse transcriptase zinc-binding" evidence="1">
    <location>
        <begin position="50"/>
        <end position="131"/>
    </location>
</feature>
<sequence>MVKEEGLWNLELFRVWLLEDLMEQFTIIPPPHHLASPNRIAWMGTSLGSFSIKSSYRKIEESLWNLRDVWKVEAPQRVRVLLWLALKQWFLTQVERLRRGLSNDSSCLVCGHEMEDVLHALRDCHVWKNIWKNQNISTFQEVQWNVEKIAKGMHSWAKQYISAYNGGSFARHILREEKVKTKRWIQLRSDGVAKVNTSCATVGEVLRDHNRKWVVGFNCKLRKCSVFEYELWGFLMVWHWYKEDNMIKF</sequence>